<protein>
    <submittedName>
        <fullName evidence="1">FMN-binding negative transcriptional regulator</fullName>
    </submittedName>
</protein>
<accession>A0ABW2YU81</accession>
<dbReference type="PIRSF" id="PIRSF010372">
    <property type="entry name" value="PaiB"/>
    <property type="match status" value="1"/>
</dbReference>
<sequence length="200" mass="22891">MYIPKINLMTEPQEAISFMQRYNFATIVTVKDGVPNATHLPFVIEQRGEKIVLISHFAKANPQADELLGCKPLVIFAEPHAYISTRHYEHDVNVPTWNYIAVHAYGHAVLLESEEEKIAVLERSINAFEAEYMQQWNALPHDYKYGLMKGITAFEIVVDDLQAKKKLSQNRSDKERRSIIEELGKSNDTTAKDIADRMQS</sequence>
<dbReference type="Proteomes" id="UP001596958">
    <property type="component" value="Unassembled WGS sequence"/>
</dbReference>
<evidence type="ECO:0000313" key="1">
    <source>
        <dbReference type="EMBL" id="MFD0749535.1"/>
    </source>
</evidence>
<dbReference type="InterPro" id="IPR007396">
    <property type="entry name" value="TR_PAI2-type"/>
</dbReference>
<dbReference type="InterPro" id="IPR012349">
    <property type="entry name" value="Split_barrel_FMN-bd"/>
</dbReference>
<evidence type="ECO:0000313" key="2">
    <source>
        <dbReference type="Proteomes" id="UP001596958"/>
    </source>
</evidence>
<gene>
    <name evidence="1" type="ORF">ACFQZS_05230</name>
</gene>
<dbReference type="EMBL" id="JBHTHU010000002">
    <property type="protein sequence ID" value="MFD0749535.1"/>
    <property type="molecule type" value="Genomic_DNA"/>
</dbReference>
<dbReference type="RefSeq" id="WP_377097988.1">
    <property type="nucleotide sequence ID" value="NZ_JBHTHU010000002.1"/>
</dbReference>
<name>A0ABW2YU81_9SPHI</name>
<proteinExistence type="predicted"/>
<dbReference type="PANTHER" id="PTHR35802">
    <property type="entry name" value="PROTEASE SYNTHASE AND SPORULATION PROTEIN PAI 2"/>
    <property type="match status" value="1"/>
</dbReference>
<organism evidence="1 2">
    <name type="scientific">Mucilaginibacter calamicampi</name>
    <dbReference type="NCBI Taxonomy" id="1302352"/>
    <lineage>
        <taxon>Bacteria</taxon>
        <taxon>Pseudomonadati</taxon>
        <taxon>Bacteroidota</taxon>
        <taxon>Sphingobacteriia</taxon>
        <taxon>Sphingobacteriales</taxon>
        <taxon>Sphingobacteriaceae</taxon>
        <taxon>Mucilaginibacter</taxon>
    </lineage>
</organism>
<dbReference type="Gene3D" id="2.30.110.10">
    <property type="entry name" value="Electron Transport, Fmn-binding Protein, Chain A"/>
    <property type="match status" value="1"/>
</dbReference>
<dbReference type="SUPFAM" id="SSF50475">
    <property type="entry name" value="FMN-binding split barrel"/>
    <property type="match status" value="1"/>
</dbReference>
<keyword evidence="2" id="KW-1185">Reference proteome</keyword>
<comment type="caution">
    <text evidence="1">The sequence shown here is derived from an EMBL/GenBank/DDBJ whole genome shotgun (WGS) entry which is preliminary data.</text>
</comment>
<dbReference type="PANTHER" id="PTHR35802:SF1">
    <property type="entry name" value="PROTEASE SYNTHASE AND SPORULATION PROTEIN PAI 2"/>
    <property type="match status" value="1"/>
</dbReference>
<reference evidence="2" key="1">
    <citation type="journal article" date="2019" name="Int. J. Syst. Evol. Microbiol.">
        <title>The Global Catalogue of Microorganisms (GCM) 10K type strain sequencing project: providing services to taxonomists for standard genome sequencing and annotation.</title>
        <authorList>
            <consortium name="The Broad Institute Genomics Platform"/>
            <consortium name="The Broad Institute Genome Sequencing Center for Infectious Disease"/>
            <person name="Wu L."/>
            <person name="Ma J."/>
        </authorList>
    </citation>
    <scope>NUCLEOTIDE SEQUENCE [LARGE SCALE GENOMIC DNA]</scope>
    <source>
        <strain evidence="2">CCUG 63418</strain>
    </source>
</reference>
<dbReference type="Pfam" id="PF04299">
    <property type="entry name" value="FMN_bind_2"/>
    <property type="match status" value="1"/>
</dbReference>